<dbReference type="PROSITE" id="PS51257">
    <property type="entry name" value="PROKAR_LIPOPROTEIN"/>
    <property type="match status" value="1"/>
</dbReference>
<evidence type="ECO:0000313" key="2">
    <source>
        <dbReference type="Proteomes" id="UP000216312"/>
    </source>
</evidence>
<dbReference type="Proteomes" id="UP000216312">
    <property type="component" value="Unassembled WGS sequence"/>
</dbReference>
<gene>
    <name evidence="1" type="ORF">CGW93_03220</name>
</gene>
<dbReference type="EMBL" id="NMUJ01000036">
    <property type="protein sequence ID" value="OYV02928.1"/>
    <property type="molecule type" value="Genomic_DNA"/>
</dbReference>
<protein>
    <submittedName>
        <fullName evidence="1">Uncharacterized protein</fullName>
    </submittedName>
</protein>
<organism evidence="1 2">
    <name type="scientific">candidate division WOR-3 bacterium 4484_18</name>
    <dbReference type="NCBI Taxonomy" id="2020626"/>
    <lineage>
        <taxon>Bacteria</taxon>
        <taxon>Bacteria division WOR-3</taxon>
    </lineage>
</organism>
<accession>A0A257LTC1</accession>
<evidence type="ECO:0000313" key="1">
    <source>
        <dbReference type="EMBL" id="OYV02928.1"/>
    </source>
</evidence>
<comment type="caution">
    <text evidence="1">The sequence shown here is derived from an EMBL/GenBank/DDBJ whole genome shotgun (WGS) entry which is preliminary data.</text>
</comment>
<sequence length="437" mass="49130">MIRRCSIALLIAIVTIGCEREPPSITVTNIPPDTHIFVEGIVDTVPARQIIHWWGNDPDGWVVGYHYNWDNSPDTVFTTATCDTFVLSAEDTVNLHILRVWAEDNDGAIDTTPAELIIPVKNSPPTVSFKYGSLPADTTFPVATFYLEAHDIDGDESVAGFYYKLDTDTMLRFTPSDTPYVTLRDIEPGQRTFTVWAVDISNARSDSITHTWWVKPVLSDLLVVDDDNDNQADRFYLDALESMGYTPNMWRVEDGLPYSPIDVDIIINELGVDKILWYTGKDISHLSEAQKSIERYLDSGKKLLLISPATLNAFYDPEIPSPFPYDYLGVDTATVVWDKLIPAGAIIQRATNVTGYPDSLKVSTFLSRFDAFEAQPEAEIIYRLPESGLWEGTPGVAVRYPADNPIVIFFSMPLHRLDGFNNAIDVINYIFEHEFVE</sequence>
<proteinExistence type="predicted"/>
<reference evidence="2" key="1">
    <citation type="submission" date="2017-07" db="EMBL/GenBank/DDBJ databases">
        <title>Novel pathways for hydrocarbon cycling and metabolic interdependencies in hydrothermal sediment communities.</title>
        <authorList>
            <person name="Dombrowski N."/>
            <person name="Seitz K."/>
            <person name="Teske A."/>
            <person name="Baker B."/>
        </authorList>
    </citation>
    <scope>NUCLEOTIDE SEQUENCE [LARGE SCALE GENOMIC DNA]</scope>
</reference>
<name>A0A257LTC1_UNCW3</name>
<dbReference type="AlphaFoldDB" id="A0A257LTC1"/>